<dbReference type="AlphaFoldDB" id="A0A4Y8AWX3"/>
<gene>
    <name evidence="8 10" type="primary">dnaX</name>
    <name evidence="10" type="ORF">E2488_01395</name>
</gene>
<proteinExistence type="inferred from homology"/>
<dbReference type="PANTHER" id="PTHR11669:SF0">
    <property type="entry name" value="PROTEIN STICHEL-LIKE 2"/>
    <property type="match status" value="1"/>
</dbReference>
<dbReference type="GO" id="GO:0009360">
    <property type="term" value="C:DNA polymerase III complex"/>
    <property type="evidence" value="ECO:0007669"/>
    <property type="project" value="InterPro"/>
</dbReference>
<dbReference type="PANTHER" id="PTHR11669">
    <property type="entry name" value="REPLICATION FACTOR C / DNA POLYMERASE III GAMMA-TAU SUBUNIT"/>
    <property type="match status" value="1"/>
</dbReference>
<keyword evidence="4" id="KW-0862">Zinc</keyword>
<dbReference type="InterPro" id="IPR001270">
    <property type="entry name" value="ClpA/B"/>
</dbReference>
<keyword evidence="11" id="KW-1185">Reference proteome</keyword>
<dbReference type="Pfam" id="PF22608">
    <property type="entry name" value="DNAX_ATPase_lid"/>
    <property type="match status" value="1"/>
</dbReference>
<evidence type="ECO:0000256" key="5">
    <source>
        <dbReference type="ARBA" id="ARBA00022840"/>
    </source>
</evidence>
<sequence length="564" mass="64380">MEQFIVSARKYRPQTFEDVIGQKAITNTLENAIKNNHLAQALLFTGPRGVGKTTCARILAKRINENAGETSEDDFAFNIFELDAASNNSVDDIRSLTDQVRIPPQTGKFKVYIIDEVHMLSQAAFNAFLKTLEEPPAHAIFILATTEKHKIIPTILSRCQIFDFKRIGVLDAKEYLVKIAAQEKINADDDALHIIAQKADGAMRDALSIFDRVVSFSGTELTRKAVTENLNVLDYDEYFITSDLLLENKIPEVLIHFNTILSKGFEGHHFINGLASHFRDLLVAKDKITLDLLEVGDNAKKKYLEQSQKSDLRFLLQAIELANECDLKYKSSKNQRLLVELTLMQLASITFDGEKKNNKPYIIAAIHFESKVKRRTFSKQIPAYQKPEKVLVVSKAVAKPVKKEPKPILETSIRRRSSLSLTSINRKKELEKIEVEYDQVEGLPTDSFTESEAVLAWKKYAALLLEKGKKSLTAVMNANTPYLKDKNLHFDLPNHLMKDQLERGKHPLLKFVREQLNNFKVDLILHVNEEETKKYAYTPQEKYEKLKEKNKAMELLKKTFDLDL</sequence>
<name>A0A4Y8AWX3_9FLAO</name>
<dbReference type="NCBIfam" id="TIGR02397">
    <property type="entry name" value="dnaX_nterm"/>
    <property type="match status" value="1"/>
</dbReference>
<dbReference type="CDD" id="cd18137">
    <property type="entry name" value="HLD_clamp_pol_III_gamma_tau"/>
    <property type="match status" value="1"/>
</dbReference>
<keyword evidence="6 8" id="KW-0239">DNA-directed DNA polymerase</keyword>
<keyword evidence="8" id="KW-0235">DNA replication</keyword>
<feature type="domain" description="AAA+ ATPase" evidence="9">
    <location>
        <begin position="38"/>
        <end position="168"/>
    </location>
</feature>
<reference evidence="10 11" key="1">
    <citation type="journal article" date="2011" name="J. Microbiol.">
        <title>Gramella jeungdoensis sp. nov., isolated from a solar saltern in Korea.</title>
        <authorList>
            <person name="Joung Y."/>
            <person name="Kim H."/>
            <person name="Jang T."/>
            <person name="Ahn T.S."/>
            <person name="Joh K."/>
        </authorList>
    </citation>
    <scope>NUCLEOTIDE SEQUENCE [LARGE SCALE GENOMIC DNA]</scope>
    <source>
        <strain evidence="10 11">KCTC 23123</strain>
    </source>
</reference>
<dbReference type="SMART" id="SM00382">
    <property type="entry name" value="AAA"/>
    <property type="match status" value="1"/>
</dbReference>
<dbReference type="InterPro" id="IPR045085">
    <property type="entry name" value="HLD_clamp_pol_III_gamma_tau"/>
</dbReference>
<evidence type="ECO:0000256" key="4">
    <source>
        <dbReference type="ARBA" id="ARBA00022833"/>
    </source>
</evidence>
<protein>
    <recommendedName>
        <fullName evidence="8">DNA polymerase III subunit gamma/tau</fullName>
        <ecNumber evidence="8">2.7.7.7</ecNumber>
    </recommendedName>
</protein>
<dbReference type="PRINTS" id="PR00300">
    <property type="entry name" value="CLPPROTEASEA"/>
</dbReference>
<dbReference type="Pfam" id="PF13177">
    <property type="entry name" value="DNA_pol3_delta2"/>
    <property type="match status" value="1"/>
</dbReference>
<dbReference type="Gene3D" id="1.10.8.60">
    <property type="match status" value="1"/>
</dbReference>
<dbReference type="Gene3D" id="3.40.50.300">
    <property type="entry name" value="P-loop containing nucleotide triphosphate hydrolases"/>
    <property type="match status" value="1"/>
</dbReference>
<dbReference type="SUPFAM" id="SSF52540">
    <property type="entry name" value="P-loop containing nucleoside triphosphate hydrolases"/>
    <property type="match status" value="1"/>
</dbReference>
<keyword evidence="8 10" id="KW-0808">Transferase</keyword>
<dbReference type="Gene3D" id="1.20.272.10">
    <property type="match status" value="1"/>
</dbReference>
<dbReference type="OrthoDB" id="9810148at2"/>
<evidence type="ECO:0000256" key="2">
    <source>
        <dbReference type="ARBA" id="ARBA00022723"/>
    </source>
</evidence>
<keyword evidence="8 10" id="KW-0548">Nucleotidyltransferase</keyword>
<dbReference type="EMBL" id="SNQI01000001">
    <property type="protein sequence ID" value="TEW76532.1"/>
    <property type="molecule type" value="Genomic_DNA"/>
</dbReference>
<dbReference type="InterPro" id="IPR003593">
    <property type="entry name" value="AAA+_ATPase"/>
</dbReference>
<keyword evidence="3 8" id="KW-0547">Nucleotide-binding</keyword>
<comment type="function">
    <text evidence="8">DNA polymerase III is a complex, multichain enzyme responsible for most of the replicative synthesis in bacteria. This DNA polymerase also exhibits 3' to 5' exonuclease activity.</text>
</comment>
<evidence type="ECO:0000256" key="3">
    <source>
        <dbReference type="ARBA" id="ARBA00022741"/>
    </source>
</evidence>
<keyword evidence="2" id="KW-0479">Metal-binding</keyword>
<dbReference type="GO" id="GO:0005524">
    <property type="term" value="F:ATP binding"/>
    <property type="evidence" value="ECO:0007669"/>
    <property type="project" value="UniProtKB-KW"/>
</dbReference>
<evidence type="ECO:0000259" key="9">
    <source>
        <dbReference type="SMART" id="SM00382"/>
    </source>
</evidence>
<dbReference type="InterPro" id="IPR050238">
    <property type="entry name" value="DNA_Rep/Repair_Clamp_Loader"/>
</dbReference>
<dbReference type="SUPFAM" id="SSF48019">
    <property type="entry name" value="post-AAA+ oligomerization domain-like"/>
    <property type="match status" value="1"/>
</dbReference>
<keyword evidence="5 8" id="KW-0067">ATP-binding</keyword>
<dbReference type="GO" id="GO:0003887">
    <property type="term" value="F:DNA-directed DNA polymerase activity"/>
    <property type="evidence" value="ECO:0007669"/>
    <property type="project" value="UniProtKB-KW"/>
</dbReference>
<evidence type="ECO:0000256" key="7">
    <source>
        <dbReference type="ARBA" id="ARBA00049244"/>
    </source>
</evidence>
<dbReference type="CDD" id="cd00009">
    <property type="entry name" value="AAA"/>
    <property type="match status" value="1"/>
</dbReference>
<dbReference type="GO" id="GO:0046872">
    <property type="term" value="F:metal ion binding"/>
    <property type="evidence" value="ECO:0007669"/>
    <property type="project" value="UniProtKB-KW"/>
</dbReference>
<evidence type="ECO:0000313" key="10">
    <source>
        <dbReference type="EMBL" id="TEW76532.1"/>
    </source>
</evidence>
<evidence type="ECO:0000256" key="8">
    <source>
        <dbReference type="RuleBase" id="RU364063"/>
    </source>
</evidence>
<dbReference type="Proteomes" id="UP000298517">
    <property type="component" value="Unassembled WGS sequence"/>
</dbReference>
<evidence type="ECO:0000256" key="1">
    <source>
        <dbReference type="ARBA" id="ARBA00006360"/>
    </source>
</evidence>
<dbReference type="InterPro" id="IPR008921">
    <property type="entry name" value="DNA_pol3_clamp-load_cplx_C"/>
</dbReference>
<comment type="caution">
    <text evidence="10">The sequence shown here is derived from an EMBL/GenBank/DDBJ whole genome shotgun (WGS) entry which is preliminary data.</text>
</comment>
<dbReference type="EC" id="2.7.7.7" evidence="8"/>
<dbReference type="GO" id="GO:0003677">
    <property type="term" value="F:DNA binding"/>
    <property type="evidence" value="ECO:0007669"/>
    <property type="project" value="InterPro"/>
</dbReference>
<evidence type="ECO:0000256" key="6">
    <source>
        <dbReference type="ARBA" id="ARBA00022932"/>
    </source>
</evidence>
<evidence type="ECO:0000313" key="11">
    <source>
        <dbReference type="Proteomes" id="UP000298517"/>
    </source>
</evidence>
<comment type="similarity">
    <text evidence="1 8">Belongs to the DnaX/STICHEL family.</text>
</comment>
<dbReference type="RefSeq" id="WP_134246544.1">
    <property type="nucleotide sequence ID" value="NZ_SNQI01000001.1"/>
</dbReference>
<dbReference type="InterPro" id="IPR012763">
    <property type="entry name" value="DNA_pol_III_sug/sutau_N"/>
</dbReference>
<organism evidence="10 11">
    <name type="scientific">Gramella jeungdoensis</name>
    <dbReference type="NCBI Taxonomy" id="708091"/>
    <lineage>
        <taxon>Bacteria</taxon>
        <taxon>Pseudomonadati</taxon>
        <taxon>Bacteroidota</taxon>
        <taxon>Flavobacteriia</taxon>
        <taxon>Flavobacteriales</taxon>
        <taxon>Flavobacteriaceae</taxon>
        <taxon>Christiangramia</taxon>
    </lineage>
</organism>
<accession>A0A4Y8AWX3</accession>
<comment type="subunit">
    <text evidence="8">DNA polymerase III contains a core (composed of alpha, epsilon and theta chains) that associates with a tau subunit. This core dimerizes to form the POLIII' complex. PolIII' associates with the gamma complex (composed of gamma, delta, delta', psi and chi chains) and with the beta chain to form the complete DNA polymerase III complex.</text>
</comment>
<comment type="catalytic activity">
    <reaction evidence="7 8">
        <text>DNA(n) + a 2'-deoxyribonucleoside 5'-triphosphate = DNA(n+1) + diphosphate</text>
        <dbReference type="Rhea" id="RHEA:22508"/>
        <dbReference type="Rhea" id="RHEA-COMP:17339"/>
        <dbReference type="Rhea" id="RHEA-COMP:17340"/>
        <dbReference type="ChEBI" id="CHEBI:33019"/>
        <dbReference type="ChEBI" id="CHEBI:61560"/>
        <dbReference type="ChEBI" id="CHEBI:173112"/>
        <dbReference type="EC" id="2.7.7.7"/>
    </reaction>
</comment>
<dbReference type="InterPro" id="IPR027417">
    <property type="entry name" value="P-loop_NTPase"/>
</dbReference>
<dbReference type="GO" id="GO:0006261">
    <property type="term" value="P:DNA-templated DNA replication"/>
    <property type="evidence" value="ECO:0007669"/>
    <property type="project" value="TreeGrafter"/>
</dbReference>